<keyword evidence="2 6" id="KW-1003">Cell membrane</keyword>
<evidence type="ECO:0000256" key="2">
    <source>
        <dbReference type="ARBA" id="ARBA00022475"/>
    </source>
</evidence>
<comment type="cofactor">
    <cofactor evidence="6">
        <name>Zn(2+)</name>
        <dbReference type="ChEBI" id="CHEBI:29105"/>
    </cofactor>
</comment>
<organism evidence="7 8">
    <name type="scientific">Staphylococcus equorum</name>
    <dbReference type="NCBI Taxonomy" id="246432"/>
    <lineage>
        <taxon>Bacteria</taxon>
        <taxon>Bacillati</taxon>
        <taxon>Bacillota</taxon>
        <taxon>Bacilli</taxon>
        <taxon>Bacillales</taxon>
        <taxon>Staphylococcaceae</taxon>
        <taxon>Staphylococcus</taxon>
    </lineage>
</organism>
<keyword evidence="3 6" id="KW-0479">Metal-binding</keyword>
<keyword evidence="5 6" id="KW-0472">Membrane</keyword>
<reference evidence="7" key="2">
    <citation type="submission" date="2023-03" db="EMBL/GenBank/DDBJ databases">
        <authorList>
            <person name="Vazquez L."/>
            <person name="Rodriguez J."/>
            <person name="Mayo B."/>
            <person name="Florez A.B."/>
        </authorList>
    </citation>
    <scope>NUCLEOTIDE SEQUENCE</scope>
    <source>
        <strain evidence="7">5A3I</strain>
    </source>
</reference>
<evidence type="ECO:0000313" key="8">
    <source>
        <dbReference type="Proteomes" id="UP001174037"/>
    </source>
</evidence>
<evidence type="ECO:0000256" key="4">
    <source>
        <dbReference type="ARBA" id="ARBA00022833"/>
    </source>
</evidence>
<accession>A0AAW7ALP9</accession>
<dbReference type="InterPro" id="IPR018752">
    <property type="entry name" value="DabA"/>
</dbReference>
<proteinExistence type="inferred from homology"/>
<feature type="binding site" evidence="6">
    <location>
        <position position="594"/>
    </location>
    <ligand>
        <name>Zn(2+)</name>
        <dbReference type="ChEBI" id="CHEBI:29105"/>
    </ligand>
</feature>
<dbReference type="GO" id="GO:0008270">
    <property type="term" value="F:zinc ion binding"/>
    <property type="evidence" value="ECO:0007669"/>
    <property type="project" value="UniProtKB-UniRule"/>
</dbReference>
<dbReference type="AlphaFoldDB" id="A0AAW7ALP9"/>
<dbReference type="HAMAP" id="MF_01871">
    <property type="entry name" value="DabA"/>
    <property type="match status" value="1"/>
</dbReference>
<evidence type="ECO:0000256" key="5">
    <source>
        <dbReference type="ARBA" id="ARBA00023136"/>
    </source>
</evidence>
<feature type="binding site" evidence="6">
    <location>
        <position position="396"/>
    </location>
    <ligand>
        <name>Zn(2+)</name>
        <dbReference type="ChEBI" id="CHEBI:29105"/>
    </ligand>
</feature>
<dbReference type="EMBL" id="JARGCK010000009">
    <property type="protein sequence ID" value="MDK9866515.1"/>
    <property type="molecule type" value="Genomic_DNA"/>
</dbReference>
<comment type="subcellular location">
    <subcellularLocation>
        <location evidence="6">Cell membrane</location>
        <topology evidence="6">Peripheral membrane protein</topology>
    </subcellularLocation>
</comment>
<gene>
    <name evidence="6" type="primary">dabA</name>
    <name evidence="7" type="ORF">P1A27_11225</name>
</gene>
<reference evidence="7" key="1">
    <citation type="journal article" date="2023" name="Int. J. Mol. Sci.">
        <title>Antibiotic Resistance/Susceptibility Profiles of Staphylococcus equorum Strains from Cheese, and Genome Analysis for Antibiotic Resistance Genes.</title>
        <authorList>
            <person name="Vazquez L."/>
            <person name="Srednik M.E."/>
            <person name="Rodriguez J."/>
            <person name="Florez A.B."/>
            <person name="Mayo B."/>
        </authorList>
    </citation>
    <scope>NUCLEOTIDE SEQUENCE</scope>
    <source>
        <strain evidence="7">5A3I</strain>
    </source>
</reference>
<feature type="binding site" evidence="6">
    <location>
        <position position="394"/>
    </location>
    <ligand>
        <name>Zn(2+)</name>
        <dbReference type="ChEBI" id="CHEBI:29105"/>
    </ligand>
</feature>
<dbReference type="Pfam" id="PF10070">
    <property type="entry name" value="DabA"/>
    <property type="match status" value="1"/>
</dbReference>
<evidence type="ECO:0000256" key="1">
    <source>
        <dbReference type="ARBA" id="ARBA00022448"/>
    </source>
</evidence>
<comment type="caution">
    <text evidence="7">The sequence shown here is derived from an EMBL/GenBank/DDBJ whole genome shotgun (WGS) entry which is preliminary data.</text>
</comment>
<name>A0AAW7ALP9_9STAP</name>
<sequence length="877" mass="99433">MGEANRETDYVSQNNPNDIRTLIDDASKVIVPLSPISVFAARSPWSGLEDKTFDEVAHWLKQVREVDIYPAIASILEAKKQGEIDDHKIEERFQQWLEQASLAIPRENAMKYGRNALKLHPLKSNHHIQGQVDALAQKLENLDLSSDVKSSTPLLSTYVMDENNKKLIDTVDYHVIKWCKLFVDDAQSGWTMPHREKGLFYSWRRLIQYDPALTKDQRARLKTLPDDAESLIRATLLKLGIAEADTQNYLENHLLSLPGWAGMMLWQHENNSKMESLLLDYLALRLGMEWVIMEPYLSDLPTNDTSANQSISLTDCILSWMQWGGFTAQQWDKLTTQAQQQHVLFAVQFNDQLRRKLLLEAWEATYNQQLRKIIAPEKQALLENDTPLAQMAFCIDVRSEPFRKQIEAAGPFETIGIAGFFGLPIAKNELGNQHSHPSLPVMSKPQHKIKEYTQEKEPTIFRQRKHVLESVTYTFKKMKQNVLPSLLLPELSGPWLTLQTFTRSFIPNRVGNVIRKFYAGWLQKPEDTALTLNHHHHHRREDGLPVGFTKDEQLNYTRQALRLMNLTTDFSPLVVMCGHGSQSANNPYAASLDCGACGGAASGFNGKVLAQLCNLPEVRQGLARDGIEIPETTVFAAAEHQTSVDTLEWVYVPELPEAAQKAYDAIEAAMPNVSYYANEQRLEQLPNNNVTKKDPVNEAHRLSNDWSEIRPEWGLAKNAAFIIGQRELTKHSDLQGRAFLHNYDWKNDQDGSILANIIGGPAVVAQWINLQYYASTVAPHYYGSGSKTTQTVTAGIGVMQGNASDLLTGLPWQSVMSSDDKMYHSPIRLLVVIQAPENFVKERLEADKAFQQKVQNGWVRLATIDEDGQWHDWSTDY</sequence>
<dbReference type="Proteomes" id="UP001174037">
    <property type="component" value="Unassembled WGS sequence"/>
</dbReference>
<dbReference type="GO" id="GO:0005886">
    <property type="term" value="C:plasma membrane"/>
    <property type="evidence" value="ECO:0007669"/>
    <property type="project" value="UniProtKB-SubCell"/>
</dbReference>
<dbReference type="PANTHER" id="PTHR38344:SF1">
    <property type="entry name" value="INORGANIC CARBON TRANSPORTER SUBUNIT DABA-RELATED"/>
    <property type="match status" value="1"/>
</dbReference>
<comment type="function">
    <text evidence="6">Part of an energy-coupled inorganic carbon pump.</text>
</comment>
<dbReference type="PANTHER" id="PTHR38344">
    <property type="entry name" value="UPF0753 PROTEIN AQ_863"/>
    <property type="match status" value="1"/>
</dbReference>
<feature type="binding site" evidence="6">
    <location>
        <position position="579"/>
    </location>
    <ligand>
        <name>Zn(2+)</name>
        <dbReference type="ChEBI" id="CHEBI:29105"/>
    </ligand>
</feature>
<protein>
    <recommendedName>
        <fullName evidence="6">Probable inorganic carbon transporter subunit DabA</fullName>
    </recommendedName>
</protein>
<comment type="similarity">
    <text evidence="6">Belongs to the inorganic carbon transporter (TC 9.A.2) DabA family.</text>
</comment>
<evidence type="ECO:0000313" key="7">
    <source>
        <dbReference type="EMBL" id="MDK9866515.1"/>
    </source>
</evidence>
<keyword evidence="4 6" id="KW-0862">Zinc</keyword>
<comment type="subunit">
    <text evidence="6">Forms a complex with DabB.</text>
</comment>
<evidence type="ECO:0000256" key="3">
    <source>
        <dbReference type="ARBA" id="ARBA00022723"/>
    </source>
</evidence>
<evidence type="ECO:0000256" key="6">
    <source>
        <dbReference type="HAMAP-Rule" id="MF_01871"/>
    </source>
</evidence>
<keyword evidence="1 6" id="KW-0813">Transport</keyword>
<dbReference type="RefSeq" id="WP_285324074.1">
    <property type="nucleotide sequence ID" value="NZ_JARGCK010000009.1"/>
</dbReference>